<proteinExistence type="predicted"/>
<comment type="caution">
    <text evidence="17">The sequence shown here is derived from an EMBL/GenBank/DDBJ whole genome shotgun (WGS) entry which is preliminary data.</text>
</comment>
<dbReference type="Pfam" id="PF00037">
    <property type="entry name" value="Fer4"/>
    <property type="match status" value="1"/>
</dbReference>
<evidence type="ECO:0000256" key="3">
    <source>
        <dbReference type="ARBA" id="ARBA00012812"/>
    </source>
</evidence>
<feature type="domain" description="4Fe-4S ferredoxin-type" evidence="16">
    <location>
        <begin position="597"/>
        <end position="626"/>
    </location>
</feature>
<evidence type="ECO:0000256" key="1">
    <source>
        <dbReference type="ARBA" id="ARBA00002995"/>
    </source>
</evidence>
<keyword evidence="9 14" id="KW-0560">Oxidoreductase</keyword>
<dbReference type="InterPro" id="IPR017896">
    <property type="entry name" value="4Fe4S_Fe-S-bd"/>
</dbReference>
<evidence type="ECO:0000256" key="13">
    <source>
        <dbReference type="ARBA" id="ARBA00048332"/>
    </source>
</evidence>
<evidence type="ECO:0000313" key="17">
    <source>
        <dbReference type="EMBL" id="RJP18256.1"/>
    </source>
</evidence>
<comment type="cofactor">
    <cofactor evidence="14 15">
        <name>[4Fe-4S] cluster</name>
        <dbReference type="ChEBI" id="CHEBI:49883"/>
    </cofactor>
    <text evidence="14 15">Binds 2 [4Fe-4S] clusters. In this family the first cluster has a non-standard and varying [4Fe-4S] binding motif CX(2)CX(2)CX(4-5)CP.</text>
</comment>
<keyword evidence="5 14" id="KW-0813">Transport</keyword>
<evidence type="ECO:0000256" key="7">
    <source>
        <dbReference type="ARBA" id="ARBA00022723"/>
    </source>
</evidence>
<feature type="binding site" evidence="15">
    <location>
        <position position="573"/>
    </location>
    <ligand>
        <name>[4Fe-4S] cluster</name>
        <dbReference type="ChEBI" id="CHEBI:49883"/>
        <label>1</label>
    </ligand>
</feature>
<dbReference type="AlphaFoldDB" id="A0A3A4NJ12"/>
<evidence type="ECO:0000256" key="15">
    <source>
        <dbReference type="PIRSR" id="PIRSR006439-50"/>
    </source>
</evidence>
<organism evidence="17 18">
    <name type="scientific">Abyssobacteria bacterium (strain SURF_5)</name>
    <dbReference type="NCBI Taxonomy" id="2093360"/>
    <lineage>
        <taxon>Bacteria</taxon>
        <taxon>Pseudomonadati</taxon>
        <taxon>Candidatus Hydrogenedentota</taxon>
        <taxon>Candidatus Abyssobacteria</taxon>
    </lineage>
</organism>
<comment type="subunit">
    <text evidence="2">Heterodimer of the IorA and IorB subunits.</text>
</comment>
<dbReference type="InterPro" id="IPR011766">
    <property type="entry name" value="TPP_enzyme_TPP-bd"/>
</dbReference>
<dbReference type="PROSITE" id="PS00198">
    <property type="entry name" value="4FE4S_FER_1"/>
    <property type="match status" value="1"/>
</dbReference>
<dbReference type="InterPro" id="IPR045025">
    <property type="entry name" value="HACL1-like"/>
</dbReference>
<evidence type="ECO:0000256" key="10">
    <source>
        <dbReference type="ARBA" id="ARBA00023004"/>
    </source>
</evidence>
<dbReference type="EMBL" id="QZKU01000104">
    <property type="protein sequence ID" value="RJP18256.1"/>
    <property type="molecule type" value="Genomic_DNA"/>
</dbReference>
<evidence type="ECO:0000256" key="6">
    <source>
        <dbReference type="ARBA" id="ARBA00022485"/>
    </source>
</evidence>
<gene>
    <name evidence="17" type="ORF">C4520_14755</name>
</gene>
<comment type="catalytic activity">
    <reaction evidence="13 14">
        <text>indole-3-pyruvate + 2 oxidized [2Fe-2S]-[ferredoxin] + CoA = (indol-3-yl)acetyl-CoA + 2 reduced [2Fe-2S]-[ferredoxin] + CO2 + H(+)</text>
        <dbReference type="Rhea" id="RHEA:12645"/>
        <dbReference type="Rhea" id="RHEA-COMP:10000"/>
        <dbReference type="Rhea" id="RHEA-COMP:10001"/>
        <dbReference type="ChEBI" id="CHEBI:15378"/>
        <dbReference type="ChEBI" id="CHEBI:16526"/>
        <dbReference type="ChEBI" id="CHEBI:17640"/>
        <dbReference type="ChEBI" id="CHEBI:33737"/>
        <dbReference type="ChEBI" id="CHEBI:33738"/>
        <dbReference type="ChEBI" id="CHEBI:57271"/>
        <dbReference type="ChEBI" id="CHEBI:57287"/>
        <dbReference type="EC" id="1.2.7.8"/>
    </reaction>
</comment>
<dbReference type="CDD" id="cd07034">
    <property type="entry name" value="TPP_PYR_PFOR_IOR-alpha_like"/>
    <property type="match status" value="1"/>
</dbReference>
<name>A0A3A4NJ12_ABYX5</name>
<feature type="binding site" evidence="15">
    <location>
        <position position="606"/>
    </location>
    <ligand>
        <name>[4Fe-4S] cluster</name>
        <dbReference type="ChEBI" id="CHEBI:49883"/>
        <label>2</label>
    </ligand>
</feature>
<keyword evidence="10 14" id="KW-0408">Iron</keyword>
<dbReference type="GO" id="GO:0030976">
    <property type="term" value="F:thiamine pyrophosphate binding"/>
    <property type="evidence" value="ECO:0007669"/>
    <property type="project" value="InterPro"/>
</dbReference>
<dbReference type="PROSITE" id="PS51379">
    <property type="entry name" value="4FE4S_FER_2"/>
    <property type="match status" value="1"/>
</dbReference>
<dbReference type="Proteomes" id="UP000265882">
    <property type="component" value="Unassembled WGS sequence"/>
</dbReference>
<evidence type="ECO:0000256" key="2">
    <source>
        <dbReference type="ARBA" id="ARBA00011238"/>
    </source>
</evidence>
<dbReference type="GO" id="GO:0043805">
    <property type="term" value="F:indolepyruvate ferredoxin oxidoreductase activity"/>
    <property type="evidence" value="ECO:0007669"/>
    <property type="project" value="UniProtKB-UniRule"/>
</dbReference>
<dbReference type="SUPFAM" id="SSF52922">
    <property type="entry name" value="TK C-terminal domain-like"/>
    <property type="match status" value="1"/>
</dbReference>
<dbReference type="Pfam" id="PF02775">
    <property type="entry name" value="TPP_enzyme_C"/>
    <property type="match status" value="1"/>
</dbReference>
<dbReference type="InterPro" id="IPR017721">
    <property type="entry name" value="IorA"/>
</dbReference>
<evidence type="ECO:0000256" key="11">
    <source>
        <dbReference type="ARBA" id="ARBA00023014"/>
    </source>
</evidence>
<dbReference type="GO" id="GO:0046872">
    <property type="term" value="F:metal ion binding"/>
    <property type="evidence" value="ECO:0007669"/>
    <property type="project" value="UniProtKB-UniRule"/>
</dbReference>
<feature type="binding site" evidence="15">
    <location>
        <position position="576"/>
    </location>
    <ligand>
        <name>[4Fe-4S] cluster</name>
        <dbReference type="ChEBI" id="CHEBI:49883"/>
        <label>1</label>
    </ligand>
</feature>
<dbReference type="PANTHER" id="PTHR43710:SF7">
    <property type="entry name" value="INDOLEPYRUVATE OXIDOREDUCTASE SUBUNIT IORA"/>
    <property type="match status" value="1"/>
</dbReference>
<evidence type="ECO:0000256" key="9">
    <source>
        <dbReference type="ARBA" id="ARBA00023002"/>
    </source>
</evidence>
<evidence type="ECO:0000313" key="18">
    <source>
        <dbReference type="Proteomes" id="UP000265882"/>
    </source>
</evidence>
<keyword evidence="17" id="KW-0670">Pyruvate</keyword>
<keyword evidence="11 14" id="KW-0411">Iron-sulfur</keyword>
<feature type="binding site" evidence="15">
    <location>
        <position position="612"/>
    </location>
    <ligand>
        <name>[4Fe-4S] cluster</name>
        <dbReference type="ChEBI" id="CHEBI:49883"/>
        <label>2</label>
    </ligand>
</feature>
<evidence type="ECO:0000259" key="16">
    <source>
        <dbReference type="PROSITE" id="PS51379"/>
    </source>
</evidence>
<dbReference type="Gene3D" id="3.30.70.20">
    <property type="match status" value="1"/>
</dbReference>
<feature type="binding site" evidence="15">
    <location>
        <position position="579"/>
    </location>
    <ligand>
        <name>[4Fe-4S] cluster</name>
        <dbReference type="ChEBI" id="CHEBI:49883"/>
        <label>1</label>
    </ligand>
</feature>
<feature type="binding site" evidence="15">
    <location>
        <position position="616"/>
    </location>
    <ligand>
        <name>[4Fe-4S] cluster</name>
        <dbReference type="ChEBI" id="CHEBI:49883"/>
        <label>1</label>
    </ligand>
</feature>
<reference evidence="17 18" key="1">
    <citation type="journal article" date="2017" name="ISME J.">
        <title>Energy and carbon metabolisms in a deep terrestrial subsurface fluid microbial community.</title>
        <authorList>
            <person name="Momper L."/>
            <person name="Jungbluth S.P."/>
            <person name="Lee M.D."/>
            <person name="Amend J.P."/>
        </authorList>
    </citation>
    <scope>NUCLEOTIDE SEQUENCE [LARGE SCALE GENOMIC DNA]</scope>
    <source>
        <strain evidence="17">SURF_5</strain>
    </source>
</reference>
<dbReference type="InterPro" id="IPR029061">
    <property type="entry name" value="THDP-binding"/>
</dbReference>
<dbReference type="InterPro" id="IPR009014">
    <property type="entry name" value="Transketo_C/PFOR_II"/>
</dbReference>
<dbReference type="InterPro" id="IPR017900">
    <property type="entry name" value="4Fe4S_Fe_S_CS"/>
</dbReference>
<comment type="function">
    <text evidence="1 14">Catalyzes the ferredoxin-dependent oxidative decarboxylation of arylpyruvates.</text>
</comment>
<evidence type="ECO:0000256" key="8">
    <source>
        <dbReference type="ARBA" id="ARBA00022982"/>
    </source>
</evidence>
<dbReference type="GO" id="GO:0044281">
    <property type="term" value="P:small molecule metabolic process"/>
    <property type="evidence" value="ECO:0007669"/>
    <property type="project" value="UniProtKB-ARBA"/>
</dbReference>
<sequence>MDDLLKKEGEVILAMGNEAIARAGIEAGIGYFSMYPGTPATEIGQSYERLHSRLTGLHMEYSANEHVSLNGAMGACWAGVRAMTAMKHVGLNVAAEPAHFLSYTGVDAGLVIIIGSDPGATSSTGEQDDRWYSLHTHLPLLEPATIQEAKDFTVAAFALSERYSLPIVVNAPSRLCHNIGDLRLGPITLRPGRAGFRPNYQRYFNLFGQAVANHQAGIDRVEQLSLSAESRAFNRIIPGEASWGVITSGVNYLYVMEALEILRLFDVPVLKIGMSYPFPAEQLNEFTKNLERIVVVEDLEGFVEFQVKKHAYDLKLTCEILGKSLIPPSGETTVDLVLKSLSSVSGSAIPAPIREAAAIGDRIASAIPSRIATFCIGCPHRASVYALVTATDGNAIIGGDIGCYTMASLPPFKAAEWCTCMNCGLSAAQGIAHVSNEKKLVALVGDSTFFHSGIQSLHNAVMNKADVLLIILDNRWIAMTGHQRSATTVCDVRGNLLDAIDLKGFLKTLGVRRVRTLDAFDVPRLRAAIAEELKRDGVRVIIARGECALQAHRRERYLPESNRKFYSIIRERCQRCGQCYKDFGCPAIMEDQGEIEPYYYINESACVRCGACRTICPNSAIVVSQLSPARAEAQETVRS</sequence>
<feature type="binding site" evidence="15">
    <location>
        <position position="585"/>
    </location>
    <ligand>
        <name>[4Fe-4S] cluster</name>
        <dbReference type="ChEBI" id="CHEBI:49883"/>
        <label>2</label>
    </ligand>
</feature>
<evidence type="ECO:0000256" key="5">
    <source>
        <dbReference type="ARBA" id="ARBA00022448"/>
    </source>
</evidence>
<accession>A0A3A4NJ12</accession>
<dbReference type="CDD" id="cd02008">
    <property type="entry name" value="TPP_IOR_alpha"/>
    <property type="match status" value="1"/>
</dbReference>
<dbReference type="EC" id="1.2.7.8" evidence="3 14"/>
<feature type="binding site" evidence="15">
    <location>
        <position position="609"/>
    </location>
    <ligand>
        <name>[4Fe-4S] cluster</name>
        <dbReference type="ChEBI" id="CHEBI:49883"/>
        <label>2</label>
    </ligand>
</feature>
<protein>
    <recommendedName>
        <fullName evidence="4 14">Indolepyruvate oxidoreductase subunit IorA</fullName>
        <shortName evidence="14">IOR</shortName>
        <ecNumber evidence="3 14">1.2.7.8</ecNumber>
    </recommendedName>
    <alternativeName>
        <fullName evidence="12 14">Indolepyruvate ferredoxin oxidoreductase subunit alpha</fullName>
    </alternativeName>
</protein>
<dbReference type="Gene3D" id="3.40.50.970">
    <property type="match status" value="2"/>
</dbReference>
<dbReference type="Gene3D" id="3.40.50.920">
    <property type="match status" value="1"/>
</dbReference>
<keyword evidence="7 14" id="KW-0479">Metal-binding</keyword>
<dbReference type="PANTHER" id="PTHR43710">
    <property type="entry name" value="2-HYDROXYACYL-COA LYASE"/>
    <property type="match status" value="1"/>
</dbReference>
<dbReference type="PIRSF" id="PIRSF006439">
    <property type="entry name" value="Indolepyruvate_ferr_oxidored"/>
    <property type="match status" value="1"/>
</dbReference>
<dbReference type="Pfam" id="PF01855">
    <property type="entry name" value="POR_N"/>
    <property type="match status" value="1"/>
</dbReference>
<evidence type="ECO:0000256" key="12">
    <source>
        <dbReference type="ARBA" id="ARBA00030514"/>
    </source>
</evidence>
<evidence type="ECO:0000256" key="4">
    <source>
        <dbReference type="ARBA" id="ARBA00017710"/>
    </source>
</evidence>
<dbReference type="GO" id="GO:0051539">
    <property type="term" value="F:4 iron, 4 sulfur cluster binding"/>
    <property type="evidence" value="ECO:0007669"/>
    <property type="project" value="UniProtKB-UniRule"/>
</dbReference>
<dbReference type="SUPFAM" id="SSF52518">
    <property type="entry name" value="Thiamin diphosphate-binding fold (THDP-binding)"/>
    <property type="match status" value="2"/>
</dbReference>
<keyword evidence="8 14" id="KW-0249">Electron transport</keyword>
<dbReference type="SUPFAM" id="SSF54862">
    <property type="entry name" value="4Fe-4S ferredoxins"/>
    <property type="match status" value="1"/>
</dbReference>
<evidence type="ECO:0000256" key="14">
    <source>
        <dbReference type="PIRNR" id="PIRNR006439"/>
    </source>
</evidence>
<keyword evidence="6 14" id="KW-0004">4Fe-4S</keyword>
<dbReference type="InterPro" id="IPR002880">
    <property type="entry name" value="Pyrv_Fd/Flavodoxin_OxRdtase_N"/>
</dbReference>